<comment type="caution">
    <text evidence="9">The sequence shown here is derived from an EMBL/GenBank/DDBJ whole genome shotgun (WGS) entry which is preliminary data.</text>
</comment>
<feature type="transmembrane region" description="Helical" evidence="7">
    <location>
        <begin position="300"/>
        <end position="321"/>
    </location>
</feature>
<dbReference type="RefSeq" id="XP_060383856.1">
    <property type="nucleotide sequence ID" value="XM_060521642.1"/>
</dbReference>
<dbReference type="PANTHER" id="PTHR33048">
    <property type="entry name" value="PTH11-LIKE INTEGRAL MEMBRANE PROTEIN (AFU_ORTHOLOGUE AFUA_5G11245)"/>
    <property type="match status" value="1"/>
</dbReference>
<organism evidence="9 10">
    <name type="scientific">Colletotrichum tamarilloi</name>
    <dbReference type="NCBI Taxonomy" id="1209934"/>
    <lineage>
        <taxon>Eukaryota</taxon>
        <taxon>Fungi</taxon>
        <taxon>Dikarya</taxon>
        <taxon>Ascomycota</taxon>
        <taxon>Pezizomycotina</taxon>
        <taxon>Sordariomycetes</taxon>
        <taxon>Hypocreomycetidae</taxon>
        <taxon>Glomerellales</taxon>
        <taxon>Glomerellaceae</taxon>
        <taxon>Colletotrichum</taxon>
        <taxon>Colletotrichum acutatum species complex</taxon>
    </lineage>
</organism>
<dbReference type="InterPro" id="IPR052337">
    <property type="entry name" value="SAT4-like"/>
</dbReference>
<evidence type="ECO:0000313" key="10">
    <source>
        <dbReference type="Proteomes" id="UP001227543"/>
    </source>
</evidence>
<feature type="compositionally biased region" description="Polar residues" evidence="6">
    <location>
        <begin position="393"/>
        <end position="416"/>
    </location>
</feature>
<evidence type="ECO:0000256" key="3">
    <source>
        <dbReference type="ARBA" id="ARBA00022989"/>
    </source>
</evidence>
<keyword evidence="10" id="KW-1185">Reference proteome</keyword>
<dbReference type="InterPro" id="IPR049326">
    <property type="entry name" value="Rhodopsin_dom_fungi"/>
</dbReference>
<sequence>STHHSLPWLLSERKPPTESNQEPVCTGKDDGSVMDGSRGCFYPRLTPPLGSFHPAKWSVLDSDPSSSTISTRSAMEDLFRVLSSRQEDDSPSISDFNTAQQRAFGVNGSLIIVIVFVMGVRLYTRFSITKSIGADDFMMIAGTIATILQSVCVMNSVRHGLGRIRAEIPSNEWEPMLLSLYISRLFFAVGNVLVKVGLLLFYLRLDNRPKMRWTVYGLMAAVIGLGICHFVMSAIECNPAEVFWTSKGSHEIYAKYCMPAAVQQAFWDAAGVIVIVTDICLWICPIPMIWGLQLPQRQKWAVSAVFALGVVCVAAGCVRFYYVRQLANEPEIYRQFASSLIWYAVELYVAIFCGCSSALKTFFKTFFPALLGFSSCKTKYPLGSNGKEGQGDGTRSSHPLQSLPSRHTEYNATVTSGGRGRGDETSMENVSRTDSEEAIIHGISEGWDTPKGAEVQQKIRRASTDLNMK</sequence>
<feature type="transmembrane region" description="Helical" evidence="7">
    <location>
        <begin position="265"/>
        <end position="288"/>
    </location>
</feature>
<evidence type="ECO:0000256" key="4">
    <source>
        <dbReference type="ARBA" id="ARBA00023136"/>
    </source>
</evidence>
<keyword evidence="2 7" id="KW-0812">Transmembrane</keyword>
<evidence type="ECO:0000313" key="9">
    <source>
        <dbReference type="EMBL" id="KAK1502174.1"/>
    </source>
</evidence>
<keyword evidence="4 7" id="KW-0472">Membrane</keyword>
<feature type="region of interest" description="Disordered" evidence="6">
    <location>
        <begin position="384"/>
        <end position="435"/>
    </location>
</feature>
<feature type="region of interest" description="Disordered" evidence="6">
    <location>
        <begin position="1"/>
        <end position="32"/>
    </location>
</feature>
<feature type="transmembrane region" description="Helical" evidence="7">
    <location>
        <begin position="215"/>
        <end position="235"/>
    </location>
</feature>
<keyword evidence="3 7" id="KW-1133">Transmembrane helix</keyword>
<dbReference type="EMBL" id="MLFU01000014">
    <property type="protein sequence ID" value="KAK1502174.1"/>
    <property type="molecule type" value="Genomic_DNA"/>
</dbReference>
<name>A0ABQ9REJ2_9PEZI</name>
<accession>A0ABQ9REJ2</accession>
<protein>
    <recommendedName>
        <fullName evidence="8">Rhodopsin domain-containing protein</fullName>
    </recommendedName>
</protein>
<dbReference type="Pfam" id="PF20684">
    <property type="entry name" value="Fung_rhodopsin"/>
    <property type="match status" value="1"/>
</dbReference>
<evidence type="ECO:0000256" key="2">
    <source>
        <dbReference type="ARBA" id="ARBA00022692"/>
    </source>
</evidence>
<evidence type="ECO:0000256" key="5">
    <source>
        <dbReference type="ARBA" id="ARBA00038359"/>
    </source>
</evidence>
<proteinExistence type="inferred from homology"/>
<feature type="transmembrane region" description="Helical" evidence="7">
    <location>
        <begin position="341"/>
        <end position="363"/>
    </location>
</feature>
<feature type="domain" description="Rhodopsin" evidence="8">
    <location>
        <begin position="120"/>
        <end position="364"/>
    </location>
</feature>
<evidence type="ECO:0000259" key="8">
    <source>
        <dbReference type="Pfam" id="PF20684"/>
    </source>
</evidence>
<comment type="subcellular location">
    <subcellularLocation>
        <location evidence="1">Membrane</location>
        <topology evidence="1">Multi-pass membrane protein</topology>
    </subcellularLocation>
</comment>
<reference evidence="9 10" key="1">
    <citation type="submission" date="2016-10" db="EMBL/GenBank/DDBJ databases">
        <title>The genome sequence of Colletotrichum fioriniae PJ7.</title>
        <authorList>
            <person name="Baroncelli R."/>
        </authorList>
    </citation>
    <scope>NUCLEOTIDE SEQUENCE [LARGE SCALE GENOMIC DNA]</scope>
    <source>
        <strain evidence="9 10">Tom-12</strain>
    </source>
</reference>
<evidence type="ECO:0000256" key="7">
    <source>
        <dbReference type="SAM" id="Phobius"/>
    </source>
</evidence>
<gene>
    <name evidence="9" type="ORF">CTAM01_05612</name>
</gene>
<dbReference type="Proteomes" id="UP001227543">
    <property type="component" value="Unassembled WGS sequence"/>
</dbReference>
<comment type="similarity">
    <text evidence="5">Belongs to the SAT4 family.</text>
</comment>
<feature type="transmembrane region" description="Helical" evidence="7">
    <location>
        <begin position="177"/>
        <end position="203"/>
    </location>
</feature>
<feature type="non-terminal residue" evidence="9">
    <location>
        <position position="1"/>
    </location>
</feature>
<dbReference type="PANTHER" id="PTHR33048:SF129">
    <property type="entry name" value="INTEGRAL MEMBRANE PROTEIN-RELATED"/>
    <property type="match status" value="1"/>
</dbReference>
<feature type="transmembrane region" description="Helical" evidence="7">
    <location>
        <begin position="104"/>
        <end position="124"/>
    </location>
</feature>
<dbReference type="GeneID" id="85405880"/>
<feature type="transmembrane region" description="Helical" evidence="7">
    <location>
        <begin position="136"/>
        <end position="157"/>
    </location>
</feature>
<evidence type="ECO:0000256" key="6">
    <source>
        <dbReference type="SAM" id="MobiDB-lite"/>
    </source>
</evidence>
<evidence type="ECO:0000256" key="1">
    <source>
        <dbReference type="ARBA" id="ARBA00004141"/>
    </source>
</evidence>